<evidence type="ECO:0000313" key="1">
    <source>
        <dbReference type="EMBL" id="RIW30425.1"/>
    </source>
</evidence>
<evidence type="ECO:0000313" key="2">
    <source>
        <dbReference type="Proteomes" id="UP000265801"/>
    </source>
</evidence>
<dbReference type="AlphaFoldDB" id="A0A3A1QU65"/>
<dbReference type="EMBL" id="QXIR01000026">
    <property type="protein sequence ID" value="RIW30425.1"/>
    <property type="molecule type" value="Genomic_DNA"/>
</dbReference>
<comment type="caution">
    <text evidence="1">The sequence shown here is derived from an EMBL/GenBank/DDBJ whole genome shotgun (WGS) entry which is preliminary data.</text>
</comment>
<gene>
    <name evidence="1" type="ORF">D3H55_16965</name>
</gene>
<sequence length="474" mass="53600">MNDLEKKLQPFMAGKAKVKIVEEEFSYDIVDIETGQVYGYVNMEGGKFTGFEIEPVDDDMEPGHDVSPLNKEIILETAQAFVDSFVDREVHFSMLNEWTEDNFMVIYEEHDPELGIPIPHTGCTLCFTREGLLISANIGQDEYELEYPEIAVSSEGAKQILRRADSVQLSLNVPHREELGSTPAAELIYRTNHDIMGVSINGEIDTVTAFMDAGELPTEKIQKVKSSRTMEDMLAVSKNLVKATGEDASVIWINPHADSEEEEPVISMFSDASGHFSYSNVPYNRLEEGAPLSLQELQEYALEYMELAEGEIHAKYVLEKPVLTCDNEPLYDEELVEEEAEDEDVFFDFEPAQMFTFYREHAGYRIEGREAHVHVGLYTGTIRECSVTRLTPEQETCLEKVELTPVVTKEEAEELFFKELKMKLSRCIKTLDDPSIYTLSYLVDFPGSSGHIEKINAHTGKVSYVETGIIKESD</sequence>
<organism evidence="1 2">
    <name type="scientific">Bacillus salacetis</name>
    <dbReference type="NCBI Taxonomy" id="2315464"/>
    <lineage>
        <taxon>Bacteria</taxon>
        <taxon>Bacillati</taxon>
        <taxon>Bacillota</taxon>
        <taxon>Bacilli</taxon>
        <taxon>Bacillales</taxon>
        <taxon>Bacillaceae</taxon>
        <taxon>Bacillus</taxon>
    </lineage>
</organism>
<proteinExistence type="predicted"/>
<accession>A0A3A1QU65</accession>
<dbReference type="Proteomes" id="UP000265801">
    <property type="component" value="Unassembled WGS sequence"/>
</dbReference>
<protein>
    <recommendedName>
        <fullName evidence="3">DUF4901 domain-containing protein</fullName>
    </recommendedName>
</protein>
<keyword evidence="2" id="KW-1185">Reference proteome</keyword>
<dbReference type="RefSeq" id="WP_119548509.1">
    <property type="nucleotide sequence ID" value="NZ_QXIR01000026.1"/>
</dbReference>
<dbReference type="OrthoDB" id="2445738at2"/>
<name>A0A3A1QU65_9BACI</name>
<reference evidence="1 2" key="1">
    <citation type="submission" date="2018-09" db="EMBL/GenBank/DDBJ databases">
        <title>Bacillus saliacetes sp. nov., isolated from Thai shrimp paste (Ka-pi).</title>
        <authorList>
            <person name="Daroonpunt R."/>
            <person name="Tanasupawat S."/>
            <person name="Yiamsombut S."/>
        </authorList>
    </citation>
    <scope>NUCLEOTIDE SEQUENCE [LARGE SCALE GENOMIC DNA]</scope>
    <source>
        <strain evidence="1 2">SKP7-4</strain>
    </source>
</reference>
<evidence type="ECO:0008006" key="3">
    <source>
        <dbReference type="Google" id="ProtNLM"/>
    </source>
</evidence>